<name>A0A4R2TET0_9FIRM</name>
<dbReference type="Gene3D" id="3.90.550.10">
    <property type="entry name" value="Spore Coat Polysaccharide Biosynthesis Protein SpsA, Chain A"/>
    <property type="match status" value="1"/>
</dbReference>
<dbReference type="GO" id="GO:0016758">
    <property type="term" value="F:hexosyltransferase activity"/>
    <property type="evidence" value="ECO:0007669"/>
    <property type="project" value="UniProtKB-ARBA"/>
</dbReference>
<evidence type="ECO:0000259" key="3">
    <source>
        <dbReference type="Pfam" id="PF13439"/>
    </source>
</evidence>
<comment type="caution">
    <text evidence="4">The sequence shown here is derived from an EMBL/GenBank/DDBJ whole genome shotgun (WGS) entry which is preliminary data.</text>
</comment>
<dbReference type="InterPro" id="IPR028098">
    <property type="entry name" value="Glyco_trans_4-like_N"/>
</dbReference>
<dbReference type="InterPro" id="IPR001173">
    <property type="entry name" value="Glyco_trans_2-like"/>
</dbReference>
<dbReference type="Pfam" id="PF13439">
    <property type="entry name" value="Glyco_transf_4"/>
    <property type="match status" value="1"/>
</dbReference>
<dbReference type="Pfam" id="PF00534">
    <property type="entry name" value="Glycos_transf_1"/>
    <property type="match status" value="1"/>
</dbReference>
<dbReference type="Pfam" id="PF00535">
    <property type="entry name" value="Glycos_transf_2"/>
    <property type="match status" value="1"/>
</dbReference>
<proteinExistence type="predicted"/>
<dbReference type="PANTHER" id="PTHR22916:SF3">
    <property type="entry name" value="UDP-GLCNAC:BETAGAL BETA-1,3-N-ACETYLGLUCOSAMINYLTRANSFERASE-LIKE PROTEIN 1"/>
    <property type="match status" value="1"/>
</dbReference>
<keyword evidence="4" id="KW-0808">Transferase</keyword>
<evidence type="ECO:0000313" key="5">
    <source>
        <dbReference type="Proteomes" id="UP000295504"/>
    </source>
</evidence>
<protein>
    <submittedName>
        <fullName evidence="4">Glycosyl transferase family 1</fullName>
    </submittedName>
</protein>
<reference evidence="4 5" key="1">
    <citation type="submission" date="2019-03" db="EMBL/GenBank/DDBJ databases">
        <title>Genomic Encyclopedia of Type Strains, Phase IV (KMG-IV): sequencing the most valuable type-strain genomes for metagenomic binning, comparative biology and taxonomic classification.</title>
        <authorList>
            <person name="Goeker M."/>
        </authorList>
    </citation>
    <scope>NUCLEOTIDE SEQUENCE [LARGE SCALE GENOMIC DNA]</scope>
    <source>
        <strain evidence="4 5">DSM 100013</strain>
    </source>
</reference>
<evidence type="ECO:0000259" key="2">
    <source>
        <dbReference type="Pfam" id="PF00535"/>
    </source>
</evidence>
<organism evidence="4 5">
    <name type="scientific">Serpentinicella alkaliphila</name>
    <dbReference type="NCBI Taxonomy" id="1734049"/>
    <lineage>
        <taxon>Bacteria</taxon>
        <taxon>Bacillati</taxon>
        <taxon>Bacillota</taxon>
        <taxon>Clostridia</taxon>
        <taxon>Peptostreptococcales</taxon>
        <taxon>Natronincolaceae</taxon>
        <taxon>Serpentinicella</taxon>
    </lineage>
</organism>
<dbReference type="PANTHER" id="PTHR22916">
    <property type="entry name" value="GLYCOSYLTRANSFERASE"/>
    <property type="match status" value="1"/>
</dbReference>
<dbReference type="RefSeq" id="WP_132849010.1">
    <property type="nucleotide sequence ID" value="NZ_CP058648.1"/>
</dbReference>
<evidence type="ECO:0000313" key="4">
    <source>
        <dbReference type="EMBL" id="TCQ00582.1"/>
    </source>
</evidence>
<dbReference type="Proteomes" id="UP000295504">
    <property type="component" value="Unassembled WGS sequence"/>
</dbReference>
<dbReference type="Gene3D" id="3.40.50.2000">
    <property type="entry name" value="Glycogen Phosphorylase B"/>
    <property type="match status" value="2"/>
</dbReference>
<dbReference type="InterPro" id="IPR001296">
    <property type="entry name" value="Glyco_trans_1"/>
</dbReference>
<dbReference type="AlphaFoldDB" id="A0A4R2TET0"/>
<dbReference type="SUPFAM" id="SSF53756">
    <property type="entry name" value="UDP-Glycosyltransferase/glycogen phosphorylase"/>
    <property type="match status" value="1"/>
</dbReference>
<keyword evidence="5" id="KW-1185">Reference proteome</keyword>
<dbReference type="OrthoDB" id="9766971at2"/>
<gene>
    <name evidence="4" type="ORF">EDD79_102930</name>
</gene>
<accession>A0A4R2TET0</accession>
<feature type="domain" description="Glycosyltransferase subfamily 4-like N-terminal" evidence="3">
    <location>
        <begin position="253"/>
        <end position="391"/>
    </location>
</feature>
<dbReference type="SUPFAM" id="SSF53448">
    <property type="entry name" value="Nucleotide-diphospho-sugar transferases"/>
    <property type="match status" value="1"/>
</dbReference>
<feature type="domain" description="Glycosyl transferase family 1" evidence="1">
    <location>
        <begin position="401"/>
        <end position="529"/>
    </location>
</feature>
<dbReference type="InterPro" id="IPR029044">
    <property type="entry name" value="Nucleotide-diphossugar_trans"/>
</dbReference>
<feature type="domain" description="Glycosyltransferase 2-like" evidence="2">
    <location>
        <begin position="11"/>
        <end position="183"/>
    </location>
</feature>
<sequence>MTITRIKNLVSIVITNYNNGRYIEECLNSILNQTYKEIEIIVIDDGSTDSSEHIIKKWEKENLSRFHRKDILYYIKLPRNIGFAGALNLGFFMAKGEFIAVQDADDISHEKRIEKQVNFLSKNKNIAVVGTNYVAFEDGNFNKQTKNLWLKYGLNNIKESYSRGNHCVCHGTILFRAEIFDKLGGPTRRLVGAEDYEVISKFIGEGVDNIQEVLYYYRAHPKQRSKKFYSKKKLKNYQHKDIRVLMILDGMDVGGTETYVLTLSKYLVKMGANVVIAGRNGNLYGDFKKIGCPIYLLKKERESFEKQIRSIIESKNINIVHLHHPTSGLATLNLLGKIKIPSIFTIHGLYYKHLMPHLKKCSKVISVSEPVKKYLLNHNVNSTLIPNGIDTMEFYPESNSTLRNELNIPLDAFVILYVSRLAWGKLIACKKLMHVCNELRKITKRDVHLVVVGTGQNMNTVENLSKQICFSSNRKFIHLLGERLDLRNCYTGSDCVVGAGRVALEAMFCGKPVVAMGNHGYFGLVEPKVFNEAWLNYFGDHNSCDDYNTNRLLKCLKLIISSKENLLFIGESSRKWVAEKFDIKNIADDILKEYISIIK</sequence>
<dbReference type="CDD" id="cd00761">
    <property type="entry name" value="Glyco_tranf_GTA_type"/>
    <property type="match status" value="1"/>
</dbReference>
<dbReference type="EMBL" id="SLYC01000029">
    <property type="protein sequence ID" value="TCQ00582.1"/>
    <property type="molecule type" value="Genomic_DNA"/>
</dbReference>
<evidence type="ECO:0000259" key="1">
    <source>
        <dbReference type="Pfam" id="PF00534"/>
    </source>
</evidence>